<proteinExistence type="predicted"/>
<feature type="domain" description="Probable ATP-binding protein BrxC winged helix-turn-helix" evidence="1">
    <location>
        <begin position="754"/>
        <end position="879"/>
    </location>
</feature>
<dbReference type="Pfam" id="PF25796">
    <property type="entry name" value="BREX_BrxC_4th"/>
    <property type="match status" value="1"/>
</dbReference>
<gene>
    <name evidence="4" type="primary">brxC</name>
    <name evidence="4" type="ORF">NM686_013235</name>
</gene>
<evidence type="ECO:0000259" key="1">
    <source>
        <dbReference type="Pfam" id="PF25791"/>
    </source>
</evidence>
<evidence type="ECO:0000313" key="4">
    <source>
        <dbReference type="EMBL" id="WAR43351.1"/>
    </source>
</evidence>
<reference evidence="4" key="1">
    <citation type="submission" date="2022-11" db="EMBL/GenBank/DDBJ databases">
        <title>Methylomonas rapida sp. nov., Carotenoid-Producing Obligate Methanotrophs with High Growth Characteristics and Biotechnological Potential.</title>
        <authorList>
            <person name="Tikhonova E.N."/>
            <person name="Suleimanov R.Z."/>
            <person name="Miroshnikov K."/>
            <person name="Oshkin I.Y."/>
            <person name="Belova S.E."/>
            <person name="Danilova O.V."/>
            <person name="Ashikhmin A."/>
            <person name="Konopkin A."/>
            <person name="But S.Y."/>
            <person name="Khmelenina V.N."/>
            <person name="Kuznetsov N."/>
            <person name="Pimenov N.V."/>
            <person name="Dedysh S.N."/>
        </authorList>
    </citation>
    <scope>NUCLEOTIDE SEQUENCE</scope>
    <source>
        <strain evidence="4">MP1</strain>
    </source>
</reference>
<dbReference type="InterPro" id="IPR058038">
    <property type="entry name" value="BREX_BrxC_wHTH"/>
</dbReference>
<accession>A0ABY7GFW6</accession>
<evidence type="ECO:0000259" key="3">
    <source>
        <dbReference type="Pfam" id="PF25796"/>
    </source>
</evidence>
<dbReference type="InterPro" id="IPR058037">
    <property type="entry name" value="BREX_BrxC_helical"/>
</dbReference>
<evidence type="ECO:0000313" key="5">
    <source>
        <dbReference type="Proteomes" id="UP001162780"/>
    </source>
</evidence>
<dbReference type="SUPFAM" id="SSF52540">
    <property type="entry name" value="P-loop containing nucleoside triphosphate hydrolases"/>
    <property type="match status" value="1"/>
</dbReference>
<protein>
    <submittedName>
        <fullName evidence="4">BREX system P-loop protein BrxC</fullName>
    </submittedName>
</protein>
<keyword evidence="5" id="KW-1185">Reference proteome</keyword>
<feature type="domain" description="Probable ATP-binding protein BrxC 4th six-stranded beta-sheet" evidence="3">
    <location>
        <begin position="570"/>
        <end position="747"/>
    </location>
</feature>
<organism evidence="4 5">
    <name type="scientific">Methylomonas rapida</name>
    <dbReference type="NCBI Taxonomy" id="2963939"/>
    <lineage>
        <taxon>Bacteria</taxon>
        <taxon>Pseudomonadati</taxon>
        <taxon>Pseudomonadota</taxon>
        <taxon>Gammaproteobacteria</taxon>
        <taxon>Methylococcales</taxon>
        <taxon>Methylococcaceae</taxon>
        <taxon>Methylomonas</taxon>
    </lineage>
</organism>
<dbReference type="Pfam" id="PF25791">
    <property type="entry name" value="WHD_BREX_BrxC"/>
    <property type="match status" value="1"/>
</dbReference>
<sequence>MEIRDLFTKPIDRPINGVIKADQLDAESVWQELEEYVVTKQLTEYFRRFFDAYLAAAEKAKDPTITARMGVWVSGFFGSGKSHYIKILSYLLENIEAIDPKTGAHKKAAEFFDEHKIKDPLLLADIHRAIKGTADVMLFNIDAKADAKTDRDAIVQVFLRVFNEKLGLCGDAPHIAEMERYLISKGAYDTFKTVFQSRNGSAWEQERDAVDFLRDDVVAALAQSLNMTEESAGRWFDNARDDYRINIEGFAKLIREYLETKPADHRVIFLVDEVGQFIGDNTQLMLSLQTIIEQLGTLCQGRAWVIVTSQEDIDAAIGEANKAKSQDFSKIQARFHTRLSLASSNTDEVIGERLLSKTEQAHVTLRDTFAQKGDIINNQLSFLGNAVNLRGYRDAAEFVAYYPFAPYQFQLLQKIFESIRKVGATGKHLSRGERSLLDAFQSAAIQNAGKTTDALIPLYDFYPSIESFIDSVAKRSIDQAPYNEALEPYDTQLLKALFLIRYITETVKPTIDNLATLCVEEVDADKLALKRRIQESLARLEQQQLVSRNGDLWFFLTNEERDVARELGHVEVSSAERTRLLSELIFEDILRSQTKIRHRDSKGDYDFNRLLDGAPWKTASHALSLEILSPLGDEYDRMQEATCIMRSAEGTGRAIIRMAEGQRLFEELNLYLQIEKYIISPKADQATPSLKRILSDRKEENRERRLRLVEQLGNLMSMGDYYVLGQKPDIKPGLHPTSLLDELINYLVANTYSKLPYLKYRCADPVAEIKAVLTADDVKQQSLDTNIEELNPLALNELRQYLLLTASENRVLLSDIVDRFTGIPWGWKPDWEIVLLVARLFMAGEIKLMLEGSDLDPGSAIDPLTKSVRFRQVSILKRKSADTVSLKRARDLHRKLFAKLPREVEDALVADFRDSLSHWQTELKSYSHTAANRYYPGKSVIEQALIRIGKQLAIRDSFEFIETLLTGKNDWLDLADDIHDVISFYKTQLPTWQRMLEAMTAFADNHEALQQDADAAEAIKQLNAIRDNASPYGQINRIDPLLSTVETVNERLAGRERGIALLAIEQKLSEIEVALDQVHADAALRNKALYPMQQLKASIAGLVSIPKIRYLAEQTDVHLDSAMDAIAASQKQASAGVKEPGAGNQIPGDTSKPVAVPVAKPVKVIRAQALSSKSYLETEAEVDAYLAKLRHELLTALQEGKRARIQ</sequence>
<dbReference type="InterPro" id="IPR058036">
    <property type="entry name" value="BREX_BrxC_4th"/>
</dbReference>
<dbReference type="InterPro" id="IPR027417">
    <property type="entry name" value="P-loop_NTPase"/>
</dbReference>
<dbReference type="Pfam" id="PF25792">
    <property type="entry name" value="BREX_BrxC_helical"/>
    <property type="match status" value="1"/>
</dbReference>
<dbReference type="EMBL" id="CP113517">
    <property type="protein sequence ID" value="WAR43351.1"/>
    <property type="molecule type" value="Genomic_DNA"/>
</dbReference>
<dbReference type="NCBIfam" id="NF033441">
    <property type="entry name" value="BREX_BrxC"/>
    <property type="match status" value="1"/>
</dbReference>
<feature type="domain" description="Probable ATP-binding protein BrxC alpha-helical" evidence="2">
    <location>
        <begin position="886"/>
        <end position="1005"/>
    </location>
</feature>
<dbReference type="InterPro" id="IPR047679">
    <property type="entry name" value="BREX_BrxC"/>
</dbReference>
<dbReference type="RefSeq" id="WP_255188315.1">
    <property type="nucleotide sequence ID" value="NZ_CP113517.1"/>
</dbReference>
<name>A0ABY7GFW6_9GAMM</name>
<evidence type="ECO:0000259" key="2">
    <source>
        <dbReference type="Pfam" id="PF25792"/>
    </source>
</evidence>
<dbReference type="Proteomes" id="UP001162780">
    <property type="component" value="Chromosome"/>
</dbReference>